<dbReference type="AlphaFoldDB" id="A0A5J6V8Q9"/>
<feature type="transmembrane region" description="Helical" evidence="7">
    <location>
        <begin position="279"/>
        <end position="300"/>
    </location>
</feature>
<feature type="domain" description="ABC transmembrane type-1" evidence="8">
    <location>
        <begin position="95"/>
        <end position="304"/>
    </location>
</feature>
<dbReference type="EMBL" id="CP044427">
    <property type="protein sequence ID" value="QFG69491.1"/>
    <property type="molecule type" value="Genomic_DNA"/>
</dbReference>
<evidence type="ECO:0000256" key="4">
    <source>
        <dbReference type="ARBA" id="ARBA00022692"/>
    </source>
</evidence>
<comment type="similarity">
    <text evidence="7">Belongs to the binding-protein-dependent transport system permease family.</text>
</comment>
<proteinExistence type="inferred from homology"/>
<sequence length="318" mass="33721">MGGYILKRVLALVPVLAVVAVITFGLMHIMPGDAAAVILGPDASQERVDALREELGLTQPVVMQFFTWLGAAFQGDLGTSLFFNAPVTEVLLSALGPTLNLAIIAQTLAVIIGVPAGILAARSQGTNTDRTVMVGALLGISIPSFLLALFLMLIFGVTLGWLPVAGYAPPEQGMGEFLRYIAMPAVALGAMQAALIARMTRTAMLDTFSQNYMKTAKAKGLKRKVRLYKHALRNAALPIITTIGQTLGTLIAGAAVTETVFNIPGIGSLIVNSVERRDLVVIQGLVLMIAVSYVLVNFLIDILYSVLDPRVRFSGGDS</sequence>
<dbReference type="PROSITE" id="PS50928">
    <property type="entry name" value="ABC_TM1"/>
    <property type="match status" value="1"/>
</dbReference>
<evidence type="ECO:0000256" key="5">
    <source>
        <dbReference type="ARBA" id="ARBA00022989"/>
    </source>
</evidence>
<keyword evidence="4 7" id="KW-0812">Transmembrane</keyword>
<feature type="transmembrane region" description="Helical" evidence="7">
    <location>
        <begin position="99"/>
        <end position="120"/>
    </location>
</feature>
<dbReference type="KEGG" id="serw:FY030_12955"/>
<dbReference type="OrthoDB" id="5169641at2"/>
<dbReference type="InterPro" id="IPR035906">
    <property type="entry name" value="MetI-like_sf"/>
</dbReference>
<dbReference type="Proteomes" id="UP000326546">
    <property type="component" value="Chromosome"/>
</dbReference>
<dbReference type="InterPro" id="IPR000515">
    <property type="entry name" value="MetI-like"/>
</dbReference>
<evidence type="ECO:0000313" key="9">
    <source>
        <dbReference type="EMBL" id="QFG69491.1"/>
    </source>
</evidence>
<dbReference type="RefSeq" id="WP_158061865.1">
    <property type="nucleotide sequence ID" value="NZ_CP044427.1"/>
</dbReference>
<evidence type="ECO:0000256" key="6">
    <source>
        <dbReference type="ARBA" id="ARBA00023136"/>
    </source>
</evidence>
<dbReference type="Pfam" id="PF00528">
    <property type="entry name" value="BPD_transp_1"/>
    <property type="match status" value="1"/>
</dbReference>
<evidence type="ECO:0000256" key="7">
    <source>
        <dbReference type="RuleBase" id="RU363032"/>
    </source>
</evidence>
<evidence type="ECO:0000259" key="8">
    <source>
        <dbReference type="PROSITE" id="PS50928"/>
    </source>
</evidence>
<evidence type="ECO:0000313" key="10">
    <source>
        <dbReference type="Proteomes" id="UP000326546"/>
    </source>
</evidence>
<organism evidence="9 10">
    <name type="scientific">Ornithinimicrobium pratense</name>
    <dbReference type="NCBI Taxonomy" id="2593973"/>
    <lineage>
        <taxon>Bacteria</taxon>
        <taxon>Bacillati</taxon>
        <taxon>Actinomycetota</taxon>
        <taxon>Actinomycetes</taxon>
        <taxon>Micrococcales</taxon>
        <taxon>Ornithinimicrobiaceae</taxon>
        <taxon>Ornithinimicrobium</taxon>
    </lineage>
</organism>
<keyword evidence="6 7" id="KW-0472">Membrane</keyword>
<dbReference type="CDD" id="cd06261">
    <property type="entry name" value="TM_PBP2"/>
    <property type="match status" value="1"/>
</dbReference>
<evidence type="ECO:0000256" key="1">
    <source>
        <dbReference type="ARBA" id="ARBA00004651"/>
    </source>
</evidence>
<keyword evidence="3" id="KW-1003">Cell membrane</keyword>
<feature type="transmembrane region" description="Helical" evidence="7">
    <location>
        <begin position="132"/>
        <end position="157"/>
    </location>
</feature>
<protein>
    <submittedName>
        <fullName evidence="9">ABC transporter permease</fullName>
    </submittedName>
</protein>
<keyword evidence="2 7" id="KW-0813">Transport</keyword>
<reference evidence="9 10" key="1">
    <citation type="submission" date="2019-09" db="EMBL/GenBank/DDBJ databases">
        <title>Serinicoccus pratensis sp. nov., isolated from meadow soil.</title>
        <authorList>
            <person name="Zhang W."/>
        </authorList>
    </citation>
    <scope>NUCLEOTIDE SEQUENCE [LARGE SCALE GENOMIC DNA]</scope>
    <source>
        <strain evidence="9 10">W204</strain>
    </source>
</reference>
<keyword evidence="5 7" id="KW-1133">Transmembrane helix</keyword>
<feature type="transmembrane region" description="Helical" evidence="7">
    <location>
        <begin position="9"/>
        <end position="30"/>
    </location>
</feature>
<dbReference type="GO" id="GO:0071916">
    <property type="term" value="F:dipeptide transmembrane transporter activity"/>
    <property type="evidence" value="ECO:0007669"/>
    <property type="project" value="TreeGrafter"/>
</dbReference>
<dbReference type="Gene3D" id="1.10.3720.10">
    <property type="entry name" value="MetI-like"/>
    <property type="match status" value="1"/>
</dbReference>
<evidence type="ECO:0000256" key="2">
    <source>
        <dbReference type="ARBA" id="ARBA00022448"/>
    </source>
</evidence>
<accession>A0A5J6V8Q9</accession>
<dbReference type="SUPFAM" id="SSF161098">
    <property type="entry name" value="MetI-like"/>
    <property type="match status" value="1"/>
</dbReference>
<keyword evidence="10" id="KW-1185">Reference proteome</keyword>
<dbReference type="PANTHER" id="PTHR43163:SF6">
    <property type="entry name" value="DIPEPTIDE TRANSPORT SYSTEM PERMEASE PROTEIN DPPB-RELATED"/>
    <property type="match status" value="1"/>
</dbReference>
<dbReference type="InterPro" id="IPR045621">
    <property type="entry name" value="BPD_transp_1_N"/>
</dbReference>
<name>A0A5J6V8Q9_9MICO</name>
<dbReference type="PANTHER" id="PTHR43163">
    <property type="entry name" value="DIPEPTIDE TRANSPORT SYSTEM PERMEASE PROTEIN DPPB-RELATED"/>
    <property type="match status" value="1"/>
</dbReference>
<dbReference type="GO" id="GO:0005886">
    <property type="term" value="C:plasma membrane"/>
    <property type="evidence" value="ECO:0007669"/>
    <property type="project" value="UniProtKB-SubCell"/>
</dbReference>
<evidence type="ECO:0000256" key="3">
    <source>
        <dbReference type="ARBA" id="ARBA00022475"/>
    </source>
</evidence>
<comment type="subcellular location">
    <subcellularLocation>
        <location evidence="1 7">Cell membrane</location>
        <topology evidence="1 7">Multi-pass membrane protein</topology>
    </subcellularLocation>
</comment>
<gene>
    <name evidence="9" type="ORF">FY030_12955</name>
</gene>
<feature type="transmembrane region" description="Helical" evidence="7">
    <location>
        <begin position="177"/>
        <end position="197"/>
    </location>
</feature>
<dbReference type="Pfam" id="PF19300">
    <property type="entry name" value="BPD_transp_1_N"/>
    <property type="match status" value="1"/>
</dbReference>